<proteinExistence type="predicted"/>
<name>A0A084VE81_ANOSI</name>
<dbReference type="VEuPathDB" id="VectorBase:ASIC003394"/>
<sequence length="67" mass="7406">MRLTAGEPKPMEGSFSTAVEVPMLEKKGEAGSRGARGGLGYWHLRSRMATGKLLSGKLGERIYFRRH</sequence>
<evidence type="ECO:0000313" key="1">
    <source>
        <dbReference type="EMBL" id="KFB36275.1"/>
    </source>
</evidence>
<keyword evidence="3" id="KW-1185">Reference proteome</keyword>
<dbReference type="AlphaFoldDB" id="A0A084VE81"/>
<accession>A0A084VE81</accession>
<dbReference type="Proteomes" id="UP000030765">
    <property type="component" value="Unassembled WGS sequence"/>
</dbReference>
<reference evidence="2" key="2">
    <citation type="submission" date="2020-05" db="UniProtKB">
        <authorList>
            <consortium name="EnsemblMetazoa"/>
        </authorList>
    </citation>
    <scope>IDENTIFICATION</scope>
</reference>
<evidence type="ECO:0000313" key="2">
    <source>
        <dbReference type="EnsemblMetazoa" id="ASIC003394-PA"/>
    </source>
</evidence>
<gene>
    <name evidence="1" type="ORF">ZHAS_00003394</name>
</gene>
<dbReference type="EMBL" id="KE524775">
    <property type="protein sequence ID" value="KFB36275.1"/>
    <property type="molecule type" value="Genomic_DNA"/>
</dbReference>
<protein>
    <submittedName>
        <fullName evidence="1 2">Uncharacterized protein</fullName>
    </submittedName>
</protein>
<dbReference type="EnsemblMetazoa" id="ASIC003394-RA">
    <property type="protein sequence ID" value="ASIC003394-PA"/>
    <property type="gene ID" value="ASIC003394"/>
</dbReference>
<evidence type="ECO:0000313" key="3">
    <source>
        <dbReference type="Proteomes" id="UP000030765"/>
    </source>
</evidence>
<reference evidence="1 3" key="1">
    <citation type="journal article" date="2014" name="BMC Genomics">
        <title>Genome sequence of Anopheles sinensis provides insight into genetics basis of mosquito competence for malaria parasites.</title>
        <authorList>
            <person name="Zhou D."/>
            <person name="Zhang D."/>
            <person name="Ding G."/>
            <person name="Shi L."/>
            <person name="Hou Q."/>
            <person name="Ye Y."/>
            <person name="Xu Y."/>
            <person name="Zhou H."/>
            <person name="Xiong C."/>
            <person name="Li S."/>
            <person name="Yu J."/>
            <person name="Hong S."/>
            <person name="Yu X."/>
            <person name="Zou P."/>
            <person name="Chen C."/>
            <person name="Chang X."/>
            <person name="Wang W."/>
            <person name="Lv Y."/>
            <person name="Sun Y."/>
            <person name="Ma L."/>
            <person name="Shen B."/>
            <person name="Zhu C."/>
        </authorList>
    </citation>
    <scope>NUCLEOTIDE SEQUENCE [LARGE SCALE GENOMIC DNA]</scope>
</reference>
<organism evidence="1">
    <name type="scientific">Anopheles sinensis</name>
    <name type="common">Mosquito</name>
    <dbReference type="NCBI Taxonomy" id="74873"/>
    <lineage>
        <taxon>Eukaryota</taxon>
        <taxon>Metazoa</taxon>
        <taxon>Ecdysozoa</taxon>
        <taxon>Arthropoda</taxon>
        <taxon>Hexapoda</taxon>
        <taxon>Insecta</taxon>
        <taxon>Pterygota</taxon>
        <taxon>Neoptera</taxon>
        <taxon>Endopterygota</taxon>
        <taxon>Diptera</taxon>
        <taxon>Nematocera</taxon>
        <taxon>Culicoidea</taxon>
        <taxon>Culicidae</taxon>
        <taxon>Anophelinae</taxon>
        <taxon>Anopheles</taxon>
    </lineage>
</organism>
<dbReference type="EMBL" id="ATLV01012252">
    <property type="status" value="NOT_ANNOTATED_CDS"/>
    <property type="molecule type" value="Genomic_DNA"/>
</dbReference>